<feature type="chain" id="PRO_5043314423" description="Bifunctional inhibitor/plant lipid transfer protein/seed storage helical domain-containing protein" evidence="2">
    <location>
        <begin position="22"/>
        <end position="137"/>
    </location>
</feature>
<organism evidence="3 4">
    <name type="scientific">Cuscuta epithymum</name>
    <dbReference type="NCBI Taxonomy" id="186058"/>
    <lineage>
        <taxon>Eukaryota</taxon>
        <taxon>Viridiplantae</taxon>
        <taxon>Streptophyta</taxon>
        <taxon>Embryophyta</taxon>
        <taxon>Tracheophyta</taxon>
        <taxon>Spermatophyta</taxon>
        <taxon>Magnoliopsida</taxon>
        <taxon>eudicotyledons</taxon>
        <taxon>Gunneridae</taxon>
        <taxon>Pentapetalae</taxon>
        <taxon>asterids</taxon>
        <taxon>lamiids</taxon>
        <taxon>Solanales</taxon>
        <taxon>Convolvulaceae</taxon>
        <taxon>Cuscuteae</taxon>
        <taxon>Cuscuta</taxon>
        <taxon>Cuscuta subgen. Cuscuta</taxon>
    </lineage>
</organism>
<name>A0AAV0DS53_9ASTE</name>
<feature type="signal peptide" evidence="2">
    <location>
        <begin position="1"/>
        <end position="21"/>
    </location>
</feature>
<dbReference type="AlphaFoldDB" id="A0AAV0DS53"/>
<feature type="compositionally biased region" description="Basic residues" evidence="1">
    <location>
        <begin position="64"/>
        <end position="78"/>
    </location>
</feature>
<comment type="caution">
    <text evidence="3">The sequence shown here is derived from an EMBL/GenBank/DDBJ whole genome shotgun (WGS) entry which is preliminary data.</text>
</comment>
<evidence type="ECO:0000256" key="1">
    <source>
        <dbReference type="SAM" id="MobiDB-lite"/>
    </source>
</evidence>
<evidence type="ECO:0000256" key="2">
    <source>
        <dbReference type="SAM" id="SignalP"/>
    </source>
</evidence>
<sequence length="137" mass="15376">MKAAALIFSVVFLLLLHSLVAITESHWSRKPVSAVCASQITLVNHACSFLIINPSPPPGSAGGQHRHHRRPHHGHHHHSPEEEICCRWLKEVDDQCVCDMLVSLPPFLARPLHQFTVQVGDSCFQTYRCGTPMIRMD</sequence>
<reference evidence="3" key="1">
    <citation type="submission" date="2022-07" db="EMBL/GenBank/DDBJ databases">
        <authorList>
            <person name="Macas J."/>
            <person name="Novak P."/>
            <person name="Neumann P."/>
        </authorList>
    </citation>
    <scope>NUCLEOTIDE SEQUENCE</scope>
</reference>
<evidence type="ECO:0000313" key="4">
    <source>
        <dbReference type="Proteomes" id="UP001152523"/>
    </source>
</evidence>
<evidence type="ECO:0008006" key="5">
    <source>
        <dbReference type="Google" id="ProtNLM"/>
    </source>
</evidence>
<proteinExistence type="predicted"/>
<gene>
    <name evidence="3" type="ORF">CEPIT_LOCUS18153</name>
</gene>
<dbReference type="Proteomes" id="UP001152523">
    <property type="component" value="Unassembled WGS sequence"/>
</dbReference>
<dbReference type="PANTHER" id="PTHR34377:SF3">
    <property type="entry name" value="TETRATRICOPEPTIDE REPEAT (TPR)-LIKE SUPERFAMILY PROTEIN"/>
    <property type="match status" value="1"/>
</dbReference>
<feature type="region of interest" description="Disordered" evidence="1">
    <location>
        <begin position="58"/>
        <end position="78"/>
    </location>
</feature>
<keyword evidence="2" id="KW-0732">Signal</keyword>
<evidence type="ECO:0000313" key="3">
    <source>
        <dbReference type="EMBL" id="CAH9107869.1"/>
    </source>
</evidence>
<accession>A0AAV0DS53</accession>
<keyword evidence="4" id="KW-1185">Reference proteome</keyword>
<dbReference type="EMBL" id="CAMAPF010000145">
    <property type="protein sequence ID" value="CAH9107869.1"/>
    <property type="molecule type" value="Genomic_DNA"/>
</dbReference>
<protein>
    <recommendedName>
        <fullName evidence="5">Bifunctional inhibitor/plant lipid transfer protein/seed storage helical domain-containing protein</fullName>
    </recommendedName>
</protein>
<dbReference type="PANTHER" id="PTHR34377">
    <property type="entry name" value="TETRATRICOPEPTIDE REPEAT (TPR)-LIKE SUPERFAMILY PROTEIN"/>
    <property type="match status" value="1"/>
</dbReference>